<evidence type="ECO:0000256" key="4">
    <source>
        <dbReference type="ARBA" id="ARBA00022737"/>
    </source>
</evidence>
<dbReference type="GO" id="GO:0005524">
    <property type="term" value="F:ATP binding"/>
    <property type="evidence" value="ECO:0007669"/>
    <property type="project" value="UniProtKB-KW"/>
</dbReference>
<name>A0A6J2T8Q8_DROLE</name>
<dbReference type="InterPro" id="IPR017871">
    <property type="entry name" value="ABC_transporter-like_CS"/>
</dbReference>
<comment type="subcellular location">
    <subcellularLocation>
        <location evidence="1">Membrane</location>
        <topology evidence="1">Multi-pass membrane protein</topology>
    </subcellularLocation>
</comment>
<dbReference type="RefSeq" id="XP_030373286.1">
    <property type="nucleotide sequence ID" value="XM_030517426.1"/>
</dbReference>
<feature type="transmembrane region" description="Helical" evidence="10">
    <location>
        <begin position="1134"/>
        <end position="1151"/>
    </location>
</feature>
<feature type="transmembrane region" description="Helical" evidence="10">
    <location>
        <begin position="352"/>
        <end position="374"/>
    </location>
</feature>
<keyword evidence="5" id="KW-0547">Nucleotide-binding</keyword>
<feature type="domain" description="ABC transporter" evidence="11">
    <location>
        <begin position="1373"/>
        <end position="1603"/>
    </location>
</feature>
<feature type="transmembrane region" description="Helical" evidence="10">
    <location>
        <begin position="1163"/>
        <end position="1181"/>
    </location>
</feature>
<dbReference type="InterPro" id="IPR003593">
    <property type="entry name" value="AAA+_ATPase"/>
</dbReference>
<feature type="region of interest" description="Disordered" evidence="9">
    <location>
        <begin position="1609"/>
        <end position="1670"/>
    </location>
</feature>
<keyword evidence="2" id="KW-0813">Transport</keyword>
<dbReference type="InterPro" id="IPR027417">
    <property type="entry name" value="P-loop_NTPase"/>
</dbReference>
<dbReference type="FunFam" id="3.40.50.300:FF:000327">
    <property type="entry name" value="ATP-binding cassette sub-family A member 3"/>
    <property type="match status" value="1"/>
</dbReference>
<evidence type="ECO:0000256" key="6">
    <source>
        <dbReference type="ARBA" id="ARBA00022840"/>
    </source>
</evidence>
<dbReference type="GeneID" id="115623202"/>
<dbReference type="SUPFAM" id="SSF52540">
    <property type="entry name" value="P-loop containing nucleoside triphosphate hydrolases"/>
    <property type="match status" value="2"/>
</dbReference>
<keyword evidence="7 10" id="KW-1133">Transmembrane helix</keyword>
<evidence type="ECO:0000256" key="2">
    <source>
        <dbReference type="ARBA" id="ARBA00022448"/>
    </source>
</evidence>
<dbReference type="Pfam" id="PF12698">
    <property type="entry name" value="ABC2_membrane_3"/>
    <property type="match status" value="2"/>
</dbReference>
<feature type="transmembrane region" description="Helical" evidence="10">
    <location>
        <begin position="911"/>
        <end position="933"/>
    </location>
</feature>
<dbReference type="PROSITE" id="PS00211">
    <property type="entry name" value="ABC_TRANSPORTER_1"/>
    <property type="match status" value="2"/>
</dbReference>
<dbReference type="GO" id="GO:0016887">
    <property type="term" value="F:ATP hydrolysis activity"/>
    <property type="evidence" value="ECO:0007669"/>
    <property type="project" value="InterPro"/>
</dbReference>
<evidence type="ECO:0000313" key="12">
    <source>
        <dbReference type="Proteomes" id="UP000504634"/>
    </source>
</evidence>
<feature type="transmembrane region" description="Helical" evidence="10">
    <location>
        <begin position="1193"/>
        <end position="1211"/>
    </location>
</feature>
<feature type="domain" description="ABC transporter" evidence="11">
    <location>
        <begin position="537"/>
        <end position="766"/>
    </location>
</feature>
<organism evidence="12 13">
    <name type="scientific">Drosophila lebanonensis</name>
    <name type="common">Fruit fly</name>
    <name type="synonym">Scaptodrosophila lebanonensis</name>
    <dbReference type="NCBI Taxonomy" id="7225"/>
    <lineage>
        <taxon>Eukaryota</taxon>
        <taxon>Metazoa</taxon>
        <taxon>Ecdysozoa</taxon>
        <taxon>Arthropoda</taxon>
        <taxon>Hexapoda</taxon>
        <taxon>Insecta</taxon>
        <taxon>Pterygota</taxon>
        <taxon>Neoptera</taxon>
        <taxon>Endopterygota</taxon>
        <taxon>Diptera</taxon>
        <taxon>Brachycera</taxon>
        <taxon>Muscomorpha</taxon>
        <taxon>Ephydroidea</taxon>
        <taxon>Drosophilidae</taxon>
        <taxon>Scaptodrosophila</taxon>
    </lineage>
</organism>
<evidence type="ECO:0000256" key="5">
    <source>
        <dbReference type="ARBA" id="ARBA00022741"/>
    </source>
</evidence>
<dbReference type="GO" id="GO:0016020">
    <property type="term" value="C:membrane"/>
    <property type="evidence" value="ECO:0007669"/>
    <property type="project" value="UniProtKB-SubCell"/>
</dbReference>
<dbReference type="InterPro" id="IPR013525">
    <property type="entry name" value="ABC2_TM"/>
</dbReference>
<gene>
    <name evidence="13" type="primary">LOC115623202</name>
</gene>
<dbReference type="Gene3D" id="3.40.50.300">
    <property type="entry name" value="P-loop containing nucleotide triphosphate hydrolases"/>
    <property type="match status" value="2"/>
</dbReference>
<feature type="transmembrane region" description="Helical" evidence="10">
    <location>
        <begin position="36"/>
        <end position="59"/>
    </location>
</feature>
<evidence type="ECO:0000256" key="8">
    <source>
        <dbReference type="ARBA" id="ARBA00023136"/>
    </source>
</evidence>
<dbReference type="PANTHER" id="PTHR19229">
    <property type="entry name" value="ATP-BINDING CASSETTE TRANSPORTER SUBFAMILY A ABCA"/>
    <property type="match status" value="1"/>
</dbReference>
<dbReference type="InterPro" id="IPR026082">
    <property type="entry name" value="ABCA"/>
</dbReference>
<sequence length="1753" mass="197253">MSSEDLSEFEPKGISNCQKLKLLLWKNWILQWSGKLQIVLTILLVVVLLLLIMLLRIFVKPEVVPETRFPTITIDNLEVYLKSVPKGIIFIHDNGTFNMPKHVLCYTPKSTTNDGIISETVKLLKLNGSRPYNTSEHLEFDVVKHNYIAGVVFESTNVGKDGGKIPQILKYSLRFPSELRTNNQLLTWMTDQVFPQIDSVGPRNRDNNTGGSPVGYIMEGFLPIQNAVTMSWLKLATDSKVASLPKVQLRRFPYNTYDDDVLIPLLGGMLPLWLLFCFIYPCAMITKYVATEKEAQLKEIMKLLDLHNWIHWLAWFIKSYVVLMVVAIIVTLMLLLGIFAPPILTYSSFFPMIFFFHFYVVSCVCFSFMVAVFFNRASSATAIMVIWCFASFIPFSYVNSFYHEIGIAPKLITCVVFTNTALGLGVRTILAFEGSGEGLRFSNMFSRVSADDSFSLFYVIAMLMLSSVIYMIICLYVEMIHPGRYGIARKWYFPFQRNFLYPLLGFSAVSRDSESSFDEPCSCPTTQSEHAVEQVGIQICNLQKRFGNHIAVQSLSFNLYRDEITVLLGHNGAGKTTTIQMLTGIIPPTAGTAFINGCDIRTQLDCARSSMGICPQHNVLFGDMSVRNHIKFFGRLKGMEGHELKRELKKYMEIMDLEKKQRTAARKLSGGMKRKLSLCCALCGNTRTVLCDEPSSGLDVAARRYLWDLLQAEKMGRTILLTTHYMDEADALADRIAIMCNGQLQCYDTSFNLKNTYDSGYRLVCIKQEGCNVEKVTAYLRKYISNIKLENEVGMDLTYRLPASKSAVYADMLSGLESKSKKLHLSGYGISAASLEDVFEKTGAEKSRNPGGQQLDEGEHATNKSIQLRFSGGRENGIFNEDVYESNSRTRCRMRWRAMLRKKVLTTKRSLWILVMQLLLPLLFMVMTLSITMNLDPFPKLLPLDISFNIYPDAYVVLENKTGKETGGIATAYAKHVEGNSGKLLNTNGASFEDYILGAAKEDRTGVDRTYIAGATISEKNLTVWLNNKPYHTAPLTLNILHNAMARHFLGPKASIRVTNYPLPYSQDTVQKRTQTADFGGLNIAMNLTMCMSFVIAFFVIPVIKEREARAKLLQFLTGVDVYLYWISHLLWDFAIFVLCSLITVITIVLYQEPGYSTLSEIIRNLFLLLMFGFAAIPFAYMLAGWSSESAAGYIRTSLLGAIGGLVLFFFHYSFVMANKQSIANIVGPVFRLLPHFCLLYGMNSLYENYKVRNRCSAPYIEKLTNGNPCSMIPLCCDIPGYFGFTKPGIGTEIIYLFLEGILLFLLLLILDSKRCTGFRDFFNGVFSIICCNYSNRAEGGQDSANNNNDVDVELEREIITNMTEDDRKNMPLVVDRICKKYGGFTPVKELSFSVARSECFGLLGVNGAGKSTTFKMLTGDVSITKGNAYVDGLSVRKQMHKVYDHIGYCPQYDALLGELTGNETMRLYCMLRGVHQRYINNVCNDLASELGFIKHIDKPIKNYSGGNKRKLSVAIALITDPSILYLDEPSAGMDPSARRQMWKLLATIRDMGKGIVLTSHCMEEVEALCTRIAIMVDGNFKCIGSIQSIKNKYSKGLVLKITVARGSPAMSRSSQRRSTSNQLRSPSSQRMSTLEGSSSQHRSTSTQRMSAMGARSSNRASTSAGQKEFSCDRCGDNVTLVKIFIKQHLPDSVLQKEFRTQLTYFVPKEDTNLSKIFHLIESNRAKLNLEDYSITQTTLDEIFIEFGKKKQK</sequence>
<dbReference type="Pfam" id="PF00005">
    <property type="entry name" value="ABC_tran"/>
    <property type="match status" value="2"/>
</dbReference>
<feature type="compositionally biased region" description="Polar residues" evidence="9">
    <location>
        <begin position="1627"/>
        <end position="1637"/>
    </location>
</feature>
<feature type="transmembrane region" description="Helical" evidence="10">
    <location>
        <begin position="1084"/>
        <end position="1104"/>
    </location>
</feature>
<feature type="compositionally biased region" description="Low complexity" evidence="9">
    <location>
        <begin position="1638"/>
        <end position="1651"/>
    </location>
</feature>
<feature type="transmembrane region" description="Helical" evidence="10">
    <location>
        <begin position="380"/>
        <end position="399"/>
    </location>
</feature>
<feature type="transmembrane region" description="Helical" evidence="10">
    <location>
        <begin position="261"/>
        <end position="289"/>
    </location>
</feature>
<keyword evidence="6" id="KW-0067">ATP-binding</keyword>
<keyword evidence="3 10" id="KW-0812">Transmembrane</keyword>
<dbReference type="FunFam" id="3.40.50.300:FF:000298">
    <property type="entry name" value="ATP-binding cassette sub-family A member 12"/>
    <property type="match status" value="1"/>
</dbReference>
<feature type="compositionally biased region" description="Low complexity" evidence="9">
    <location>
        <begin position="1612"/>
        <end position="1626"/>
    </location>
</feature>
<feature type="transmembrane region" description="Helical" evidence="10">
    <location>
        <begin position="454"/>
        <end position="477"/>
    </location>
</feature>
<dbReference type="PANTHER" id="PTHR19229:SF250">
    <property type="entry name" value="ABC TRANSPORTER DOMAIN-CONTAINING PROTEIN-RELATED"/>
    <property type="match status" value="1"/>
</dbReference>
<keyword evidence="4" id="KW-0677">Repeat</keyword>
<feature type="transmembrane region" description="Helical" evidence="10">
    <location>
        <begin position="1223"/>
        <end position="1243"/>
    </location>
</feature>
<evidence type="ECO:0000256" key="9">
    <source>
        <dbReference type="SAM" id="MobiDB-lite"/>
    </source>
</evidence>
<evidence type="ECO:0000256" key="10">
    <source>
        <dbReference type="SAM" id="Phobius"/>
    </source>
</evidence>
<dbReference type="InterPro" id="IPR056264">
    <property type="entry name" value="R2_ABCA1-4-like"/>
</dbReference>
<dbReference type="GO" id="GO:0140359">
    <property type="term" value="F:ABC-type transporter activity"/>
    <property type="evidence" value="ECO:0007669"/>
    <property type="project" value="InterPro"/>
</dbReference>
<reference evidence="13" key="1">
    <citation type="submission" date="2025-08" db="UniProtKB">
        <authorList>
            <consortium name="RefSeq"/>
        </authorList>
    </citation>
    <scope>IDENTIFICATION</scope>
    <source>
        <strain evidence="13">11010-0011.00</strain>
        <tissue evidence="13">Whole body</tissue>
    </source>
</reference>
<dbReference type="GO" id="GO:0005319">
    <property type="term" value="F:lipid transporter activity"/>
    <property type="evidence" value="ECO:0007669"/>
    <property type="project" value="TreeGrafter"/>
</dbReference>
<keyword evidence="8 10" id="KW-0472">Membrane</keyword>
<proteinExistence type="predicted"/>
<dbReference type="InterPro" id="IPR003439">
    <property type="entry name" value="ABC_transporter-like_ATP-bd"/>
</dbReference>
<evidence type="ECO:0000259" key="11">
    <source>
        <dbReference type="PROSITE" id="PS50893"/>
    </source>
</evidence>
<evidence type="ECO:0000256" key="3">
    <source>
        <dbReference type="ARBA" id="ARBA00022692"/>
    </source>
</evidence>
<feature type="transmembrane region" description="Helical" evidence="10">
    <location>
        <begin position="1294"/>
        <end position="1311"/>
    </location>
</feature>
<dbReference type="PROSITE" id="PS50893">
    <property type="entry name" value="ABC_TRANSPORTER_2"/>
    <property type="match status" value="2"/>
</dbReference>
<feature type="compositionally biased region" description="Polar residues" evidence="9">
    <location>
        <begin position="1656"/>
        <end position="1666"/>
    </location>
</feature>
<accession>A0A6J2T8Q8</accession>
<feature type="transmembrane region" description="Helical" evidence="10">
    <location>
        <begin position="309"/>
        <end position="340"/>
    </location>
</feature>
<evidence type="ECO:0000313" key="13">
    <source>
        <dbReference type="RefSeq" id="XP_030373286.1"/>
    </source>
</evidence>
<dbReference type="OrthoDB" id="6512918at2759"/>
<evidence type="ECO:0000256" key="1">
    <source>
        <dbReference type="ARBA" id="ARBA00004141"/>
    </source>
</evidence>
<evidence type="ECO:0000256" key="7">
    <source>
        <dbReference type="ARBA" id="ARBA00022989"/>
    </source>
</evidence>
<feature type="transmembrane region" description="Helical" evidence="10">
    <location>
        <begin position="411"/>
        <end position="434"/>
    </location>
</feature>
<protein>
    <submittedName>
        <fullName evidence="13">ATP-binding cassette sub-family A member 3-like</fullName>
    </submittedName>
</protein>
<dbReference type="Proteomes" id="UP000504634">
    <property type="component" value="Unplaced"/>
</dbReference>
<dbReference type="CDD" id="cd03263">
    <property type="entry name" value="ABC_subfamily_A"/>
    <property type="match status" value="2"/>
</dbReference>
<keyword evidence="12" id="KW-1185">Reference proteome</keyword>
<dbReference type="Pfam" id="PF23321">
    <property type="entry name" value="R1_ABCA1"/>
    <property type="match status" value="1"/>
</dbReference>
<dbReference type="SMART" id="SM00382">
    <property type="entry name" value="AAA"/>
    <property type="match status" value="2"/>
</dbReference>